<dbReference type="FunFam" id="1.20.1250.20:FF:000085">
    <property type="entry name" value="MFS peptide transporter Ptr2"/>
    <property type="match status" value="1"/>
</dbReference>
<feature type="transmembrane region" description="Helical" evidence="9">
    <location>
        <begin position="421"/>
        <end position="437"/>
    </location>
</feature>
<dbReference type="GO" id="GO:0071916">
    <property type="term" value="F:dipeptide transmembrane transporter activity"/>
    <property type="evidence" value="ECO:0007669"/>
    <property type="project" value="UniProtKB-ARBA"/>
</dbReference>
<evidence type="ECO:0000256" key="5">
    <source>
        <dbReference type="ARBA" id="ARBA00022989"/>
    </source>
</evidence>
<name>A0A4S2MZR4_9PEZI</name>
<dbReference type="EMBL" id="ML220116">
    <property type="protein sequence ID" value="TGZ82308.1"/>
    <property type="molecule type" value="Genomic_DNA"/>
</dbReference>
<organism evidence="10 11">
    <name type="scientific">Ascodesmis nigricans</name>
    <dbReference type="NCBI Taxonomy" id="341454"/>
    <lineage>
        <taxon>Eukaryota</taxon>
        <taxon>Fungi</taxon>
        <taxon>Dikarya</taxon>
        <taxon>Ascomycota</taxon>
        <taxon>Pezizomycotina</taxon>
        <taxon>Pezizomycetes</taxon>
        <taxon>Pezizales</taxon>
        <taxon>Ascodesmidaceae</taxon>
        <taxon>Ascodesmis</taxon>
    </lineage>
</organism>
<dbReference type="PANTHER" id="PTHR11654">
    <property type="entry name" value="OLIGOPEPTIDE TRANSPORTER-RELATED"/>
    <property type="match status" value="1"/>
</dbReference>
<evidence type="ECO:0000256" key="2">
    <source>
        <dbReference type="ARBA" id="ARBA00005982"/>
    </source>
</evidence>
<feature type="compositionally biased region" description="Basic and acidic residues" evidence="8">
    <location>
        <begin position="26"/>
        <end position="41"/>
    </location>
</feature>
<feature type="transmembrane region" description="Helical" evidence="9">
    <location>
        <begin position="384"/>
        <end position="401"/>
    </location>
</feature>
<feature type="transmembrane region" description="Helical" evidence="9">
    <location>
        <begin position="458"/>
        <end position="479"/>
    </location>
</feature>
<feature type="transmembrane region" description="Helical" evidence="9">
    <location>
        <begin position="198"/>
        <end position="217"/>
    </location>
</feature>
<dbReference type="InterPro" id="IPR000109">
    <property type="entry name" value="POT_fam"/>
</dbReference>
<comment type="similarity">
    <text evidence="2 7">Belongs to the major facilitator superfamily. Proton-dependent oligopeptide transporter (POT/PTR) (TC 2.A.17) family.</text>
</comment>
<feature type="compositionally biased region" description="Basic and acidic residues" evidence="8">
    <location>
        <begin position="10"/>
        <end position="19"/>
    </location>
</feature>
<evidence type="ECO:0000256" key="7">
    <source>
        <dbReference type="RuleBase" id="RU003755"/>
    </source>
</evidence>
<feature type="transmembrane region" description="Helical" evidence="9">
    <location>
        <begin position="537"/>
        <end position="559"/>
    </location>
</feature>
<evidence type="ECO:0000256" key="9">
    <source>
        <dbReference type="SAM" id="Phobius"/>
    </source>
</evidence>
<proteinExistence type="inferred from homology"/>
<dbReference type="SUPFAM" id="SSF103473">
    <property type="entry name" value="MFS general substrate transporter"/>
    <property type="match status" value="1"/>
</dbReference>
<accession>A0A4S2MZR4</accession>
<dbReference type="PROSITE" id="PS01023">
    <property type="entry name" value="PTR2_2"/>
    <property type="match status" value="1"/>
</dbReference>
<dbReference type="Pfam" id="PF00854">
    <property type="entry name" value="PTR2"/>
    <property type="match status" value="1"/>
</dbReference>
<keyword evidence="11" id="KW-1185">Reference proteome</keyword>
<evidence type="ECO:0000256" key="3">
    <source>
        <dbReference type="ARBA" id="ARBA00022448"/>
    </source>
</evidence>
<dbReference type="AlphaFoldDB" id="A0A4S2MZR4"/>
<feature type="region of interest" description="Disordered" evidence="8">
    <location>
        <begin position="1"/>
        <end position="66"/>
    </location>
</feature>
<evidence type="ECO:0000256" key="8">
    <source>
        <dbReference type="SAM" id="MobiDB-lite"/>
    </source>
</evidence>
<feature type="transmembrane region" description="Helical" evidence="9">
    <location>
        <begin position="499"/>
        <end position="525"/>
    </location>
</feature>
<evidence type="ECO:0000256" key="4">
    <source>
        <dbReference type="ARBA" id="ARBA00022692"/>
    </source>
</evidence>
<dbReference type="GO" id="GO:0005886">
    <property type="term" value="C:plasma membrane"/>
    <property type="evidence" value="ECO:0007669"/>
    <property type="project" value="UniProtKB-ARBA"/>
</dbReference>
<protein>
    <submittedName>
        <fullName evidence="10">MFS peptide transporter</fullName>
    </submittedName>
</protein>
<feature type="transmembrane region" description="Helical" evidence="9">
    <location>
        <begin position="256"/>
        <end position="278"/>
    </location>
</feature>
<feature type="transmembrane region" description="Helical" evidence="9">
    <location>
        <begin position="565"/>
        <end position="585"/>
    </location>
</feature>
<comment type="subcellular location">
    <subcellularLocation>
        <location evidence="1 7">Membrane</location>
        <topology evidence="1 7">Multi-pass membrane protein</topology>
    </subcellularLocation>
</comment>
<dbReference type="InterPro" id="IPR036259">
    <property type="entry name" value="MFS_trans_sf"/>
</dbReference>
<keyword evidence="4 7" id="KW-0812">Transmembrane</keyword>
<reference evidence="10 11" key="1">
    <citation type="submission" date="2019-04" db="EMBL/GenBank/DDBJ databases">
        <title>Comparative genomics and transcriptomics to analyze fruiting body development in filamentous ascomycetes.</title>
        <authorList>
            <consortium name="DOE Joint Genome Institute"/>
            <person name="Lutkenhaus R."/>
            <person name="Traeger S."/>
            <person name="Breuer J."/>
            <person name="Kuo A."/>
            <person name="Lipzen A."/>
            <person name="Pangilinan J."/>
            <person name="Dilworth D."/>
            <person name="Sandor L."/>
            <person name="Poggeler S."/>
            <person name="Barry K."/>
            <person name="Grigoriev I.V."/>
            <person name="Nowrousian M."/>
        </authorList>
    </citation>
    <scope>NUCLEOTIDE SEQUENCE [LARGE SCALE GENOMIC DNA]</scope>
    <source>
        <strain evidence="10 11">CBS 389.68</strain>
    </source>
</reference>
<dbReference type="Proteomes" id="UP000298138">
    <property type="component" value="Unassembled WGS sequence"/>
</dbReference>
<feature type="transmembrane region" description="Helical" evidence="9">
    <location>
        <begin position="284"/>
        <end position="305"/>
    </location>
</feature>
<dbReference type="InParanoid" id="A0A4S2MZR4"/>
<evidence type="ECO:0000256" key="1">
    <source>
        <dbReference type="ARBA" id="ARBA00004141"/>
    </source>
</evidence>
<feature type="transmembrane region" description="Helical" evidence="9">
    <location>
        <begin position="170"/>
        <end position="192"/>
    </location>
</feature>
<sequence length="615" mass="68512">MSTGASAAIDHVDAAKAEVPEPQIYEDDKKLHDEKFSHVPLEKTGSVPPVYASSTDESELGPDHPTEEEMHTLRRVPGKVPWAAYTIAFVELCERFSYYGTTAVFVNFIQRPLPANGNKAGAGKEGQSGALDYGQRASTGLTTFNSFWSYVMPLVGGYIADEYLGRYNTILCSIAIALVGHCILIVSAIPSVIANPSGALGCFSVGLIIMGIGTGGFKANISPLVAEQYKETKLRVQTLSSGERVIMDPRLTVSRIYMYFYMMINIGSLVGQIGMVYAEKYVGFWLSYLLPTIMFLFCPMVMIACRNQYNRTPPTGSVTAKAVKILGVSMKGRWSVNPMQTYRNMHAEDFWDRAKPSSYSEADRPTWMTFDDEWVDQVRRGFKACGVFLWYPLYWLAYNQMLGNLTSQAATMKLNGIPNDIITNLNPISLIIFIPIFDRLIYPVLRKMKINFTPIKRICGGFVAGCLSMIWTCVVQYYIYQRHPCKKYPNTCETPESDLNVWIQTGSYVLIGMSEIFASITGLEYAFTKAPTNMRSLVVAIFFFMTAISNAIGQAMVALSEDPLLVWNYGVTAVLAAIGGVGFWLHNRSLDKEEDKLNELKDTKFVGRGKEENPA</sequence>
<dbReference type="OrthoDB" id="8904098at2759"/>
<dbReference type="InterPro" id="IPR018456">
    <property type="entry name" value="PTR2_symporter_CS"/>
</dbReference>
<keyword evidence="6 9" id="KW-0472">Membrane</keyword>
<evidence type="ECO:0000313" key="10">
    <source>
        <dbReference type="EMBL" id="TGZ82308.1"/>
    </source>
</evidence>
<evidence type="ECO:0000313" key="11">
    <source>
        <dbReference type="Proteomes" id="UP000298138"/>
    </source>
</evidence>
<evidence type="ECO:0000256" key="6">
    <source>
        <dbReference type="ARBA" id="ARBA00023136"/>
    </source>
</evidence>
<keyword evidence="5 9" id="KW-1133">Transmembrane helix</keyword>
<gene>
    <name evidence="10" type="ORF">EX30DRAFT_305334</name>
</gene>
<dbReference type="Gene3D" id="1.20.1250.20">
    <property type="entry name" value="MFS general substrate transporter like domains"/>
    <property type="match status" value="1"/>
</dbReference>
<keyword evidence="3 7" id="KW-0813">Transport</keyword>